<name>A0A1I4BZF6_9HYPH</name>
<evidence type="ECO:0000313" key="1">
    <source>
        <dbReference type="EMBL" id="SFK74178.1"/>
    </source>
</evidence>
<reference evidence="1 2" key="1">
    <citation type="submission" date="2016-10" db="EMBL/GenBank/DDBJ databases">
        <authorList>
            <person name="Varghese N."/>
            <person name="Submissions S."/>
        </authorList>
    </citation>
    <scope>NUCLEOTIDE SEQUENCE [LARGE SCALE GENOMIC DNA]</scope>
    <source>
        <strain evidence="1 2">DSM 21822</strain>
    </source>
</reference>
<sequence length="50" mass="5511">MCNFLPWIRTTSSCTAATLLNFTAWIPDTLRSFLAHEVGNNELSLPQAAS</sequence>
<proteinExistence type="predicted"/>
<gene>
    <name evidence="1" type="ORF">SAMN04488498_111152</name>
</gene>
<keyword evidence="2" id="KW-1185">Reference proteome</keyword>
<dbReference type="EMBL" id="FOSL01000011">
    <property type="protein sequence ID" value="SFK74178.1"/>
    <property type="molecule type" value="Genomic_DNA"/>
</dbReference>
<organism evidence="1 2">
    <name type="scientific">Neomesorhizobium albiziae</name>
    <dbReference type="NCBI Taxonomy" id="335020"/>
    <lineage>
        <taxon>Bacteria</taxon>
        <taxon>Pseudomonadati</taxon>
        <taxon>Pseudomonadota</taxon>
        <taxon>Alphaproteobacteria</taxon>
        <taxon>Hyphomicrobiales</taxon>
        <taxon>Phyllobacteriaceae</taxon>
        <taxon>Neomesorhizobium</taxon>
    </lineage>
</organism>
<dbReference type="AlphaFoldDB" id="A0A1I4BZF6"/>
<accession>A0A1I4BZF6</accession>
<protein>
    <submittedName>
        <fullName evidence="1">Uncharacterized protein</fullName>
    </submittedName>
</protein>
<dbReference type="Proteomes" id="UP000323300">
    <property type="component" value="Unassembled WGS sequence"/>
</dbReference>
<evidence type="ECO:0000313" key="2">
    <source>
        <dbReference type="Proteomes" id="UP000323300"/>
    </source>
</evidence>